<organism evidence="1 2">
    <name type="scientific">Catharanthus roseus</name>
    <name type="common">Madagascar periwinkle</name>
    <name type="synonym">Vinca rosea</name>
    <dbReference type="NCBI Taxonomy" id="4058"/>
    <lineage>
        <taxon>Eukaryota</taxon>
        <taxon>Viridiplantae</taxon>
        <taxon>Streptophyta</taxon>
        <taxon>Embryophyta</taxon>
        <taxon>Tracheophyta</taxon>
        <taxon>Spermatophyta</taxon>
        <taxon>Magnoliopsida</taxon>
        <taxon>eudicotyledons</taxon>
        <taxon>Gunneridae</taxon>
        <taxon>Pentapetalae</taxon>
        <taxon>asterids</taxon>
        <taxon>lamiids</taxon>
        <taxon>Gentianales</taxon>
        <taxon>Apocynaceae</taxon>
        <taxon>Rauvolfioideae</taxon>
        <taxon>Vinceae</taxon>
        <taxon>Catharanthinae</taxon>
        <taxon>Catharanthus</taxon>
    </lineage>
</organism>
<keyword evidence="2" id="KW-1185">Reference proteome</keyword>
<evidence type="ECO:0000313" key="2">
    <source>
        <dbReference type="Proteomes" id="UP001060085"/>
    </source>
</evidence>
<dbReference type="EMBL" id="CM044703">
    <property type="protein sequence ID" value="KAI5672136.1"/>
    <property type="molecule type" value="Genomic_DNA"/>
</dbReference>
<gene>
    <name evidence="1" type="ORF">M9H77_12500</name>
</gene>
<protein>
    <submittedName>
        <fullName evidence="1">Uncharacterized protein</fullName>
    </submittedName>
</protein>
<dbReference type="Proteomes" id="UP001060085">
    <property type="component" value="Linkage Group LG03"/>
</dbReference>
<accession>A0ACC0BHJ2</accession>
<reference evidence="2" key="1">
    <citation type="journal article" date="2023" name="Nat. Plants">
        <title>Single-cell RNA sequencing provides a high-resolution roadmap for understanding the multicellular compartmentation of specialized metabolism.</title>
        <authorList>
            <person name="Sun S."/>
            <person name="Shen X."/>
            <person name="Li Y."/>
            <person name="Li Y."/>
            <person name="Wang S."/>
            <person name="Li R."/>
            <person name="Zhang H."/>
            <person name="Shen G."/>
            <person name="Guo B."/>
            <person name="Wei J."/>
            <person name="Xu J."/>
            <person name="St-Pierre B."/>
            <person name="Chen S."/>
            <person name="Sun C."/>
        </authorList>
    </citation>
    <scope>NUCLEOTIDE SEQUENCE [LARGE SCALE GENOMIC DNA]</scope>
</reference>
<comment type="caution">
    <text evidence="1">The sequence shown here is derived from an EMBL/GenBank/DDBJ whole genome shotgun (WGS) entry which is preliminary data.</text>
</comment>
<evidence type="ECO:0000313" key="1">
    <source>
        <dbReference type="EMBL" id="KAI5672136.1"/>
    </source>
</evidence>
<name>A0ACC0BHJ2_CATRO</name>
<sequence>MKSSTVKTGSSPRAGPDRPRYGRIWFLKFKASHSDYNSFIFYELRRIKYMSIGEKDGKPRAECLGCKKVYIAGGSTHGTSTLKRHIDKCLPLRAKFRDVGNDEETIESMLNESLSSKVDSNLLNVSEDEDDEDDVEE</sequence>
<proteinExistence type="predicted"/>